<accession>A0A366DES0</accession>
<proteinExistence type="predicted"/>
<reference evidence="1 2" key="1">
    <citation type="submission" date="2018-06" db="EMBL/GenBank/DDBJ databases">
        <title>Genomic Encyclopedia of Type Strains, Phase IV (KMG-IV): sequencing the most valuable type-strain genomes for metagenomic binning, comparative biology and taxonomic classification.</title>
        <authorList>
            <person name="Goeker M."/>
        </authorList>
    </citation>
    <scope>NUCLEOTIDE SEQUENCE [LARGE SCALE GENOMIC DNA]</scope>
    <source>
        <strain evidence="1 2">DSM 25619</strain>
    </source>
</reference>
<sequence>MTKDQREIRRKLRIQKWLGLSEQFGRVVKWISAAIMLPPLLVSAC</sequence>
<protein>
    <submittedName>
        <fullName evidence="1">Uncharacterized protein</fullName>
    </submittedName>
</protein>
<evidence type="ECO:0000313" key="2">
    <source>
        <dbReference type="Proteomes" id="UP000252893"/>
    </source>
</evidence>
<organism evidence="1 2">
    <name type="scientific">Pseudochrobactrum asaccharolyticum</name>
    <dbReference type="NCBI Taxonomy" id="354351"/>
    <lineage>
        <taxon>Bacteria</taxon>
        <taxon>Pseudomonadati</taxon>
        <taxon>Pseudomonadota</taxon>
        <taxon>Alphaproteobacteria</taxon>
        <taxon>Hyphomicrobiales</taxon>
        <taxon>Brucellaceae</taxon>
        <taxon>Pseudochrobactrum</taxon>
    </lineage>
</organism>
<name>A0A366DES0_9HYPH</name>
<dbReference type="Proteomes" id="UP000252893">
    <property type="component" value="Unassembled WGS sequence"/>
</dbReference>
<dbReference type="EMBL" id="QNRH01000019">
    <property type="protein sequence ID" value="RBO88506.1"/>
    <property type="molecule type" value="Genomic_DNA"/>
</dbReference>
<keyword evidence="2" id="KW-1185">Reference proteome</keyword>
<evidence type="ECO:0000313" key="1">
    <source>
        <dbReference type="EMBL" id="RBO88506.1"/>
    </source>
</evidence>
<gene>
    <name evidence="1" type="ORF">DFR47_1197</name>
</gene>
<comment type="caution">
    <text evidence="1">The sequence shown here is derived from an EMBL/GenBank/DDBJ whole genome shotgun (WGS) entry which is preliminary data.</text>
</comment>
<dbReference type="AlphaFoldDB" id="A0A366DES0"/>